<reference evidence="4 5" key="1">
    <citation type="journal article" date="2018" name="Sci. Rep.">
        <title>Raphidocelis subcapitata (=Pseudokirchneriella subcapitata) provides an insight into genome evolution and environmental adaptations in the Sphaeropleales.</title>
        <authorList>
            <person name="Suzuki S."/>
            <person name="Yamaguchi H."/>
            <person name="Nakajima N."/>
            <person name="Kawachi M."/>
        </authorList>
    </citation>
    <scope>NUCLEOTIDE SEQUENCE [LARGE SCALE GENOMIC DNA]</scope>
    <source>
        <strain evidence="4 5">NIES-35</strain>
    </source>
</reference>
<dbReference type="STRING" id="307507.A0A2V0NYD3"/>
<dbReference type="CDD" id="cd00317">
    <property type="entry name" value="cyclophilin"/>
    <property type="match status" value="1"/>
</dbReference>
<keyword evidence="1" id="KW-0175">Coiled coil</keyword>
<organism evidence="4 5">
    <name type="scientific">Raphidocelis subcapitata</name>
    <dbReference type="NCBI Taxonomy" id="307507"/>
    <lineage>
        <taxon>Eukaryota</taxon>
        <taxon>Viridiplantae</taxon>
        <taxon>Chlorophyta</taxon>
        <taxon>core chlorophytes</taxon>
        <taxon>Chlorophyceae</taxon>
        <taxon>CS clade</taxon>
        <taxon>Sphaeropleales</taxon>
        <taxon>Selenastraceae</taxon>
        <taxon>Raphidocelis</taxon>
    </lineage>
</organism>
<accession>A0A2V0NYD3</accession>
<dbReference type="AlphaFoldDB" id="A0A2V0NYD3"/>
<feature type="region of interest" description="Disordered" evidence="2">
    <location>
        <begin position="201"/>
        <end position="222"/>
    </location>
</feature>
<keyword evidence="4" id="KW-0413">Isomerase</keyword>
<dbReference type="PANTHER" id="PTHR47511:SF1">
    <property type="entry name" value="PEPTIDYL-PROLYL CIS-TRANS ISOMERASE CYP23"/>
    <property type="match status" value="1"/>
</dbReference>
<evidence type="ECO:0000313" key="4">
    <source>
        <dbReference type="EMBL" id="GBF92641.1"/>
    </source>
</evidence>
<dbReference type="InterPro" id="IPR044233">
    <property type="entry name" value="CYP23-like"/>
</dbReference>
<gene>
    <name evidence="4" type="ORF">Rsub_05010</name>
</gene>
<feature type="domain" description="PPIase cyclophilin-type" evidence="3">
    <location>
        <begin position="26"/>
        <end position="184"/>
    </location>
</feature>
<dbReference type="Pfam" id="PF00160">
    <property type="entry name" value="Pro_isomerase"/>
    <property type="match status" value="1"/>
</dbReference>
<dbReference type="SUPFAM" id="SSF50891">
    <property type="entry name" value="Cyclophilin-like"/>
    <property type="match status" value="1"/>
</dbReference>
<feature type="coiled-coil region" evidence="1">
    <location>
        <begin position="227"/>
        <end position="254"/>
    </location>
</feature>
<dbReference type="OrthoDB" id="408413at2759"/>
<dbReference type="GO" id="GO:0003755">
    <property type="term" value="F:peptidyl-prolyl cis-trans isomerase activity"/>
    <property type="evidence" value="ECO:0007669"/>
    <property type="project" value="InterPro"/>
</dbReference>
<dbReference type="Proteomes" id="UP000247498">
    <property type="component" value="Unassembled WGS sequence"/>
</dbReference>
<dbReference type="FunCoup" id="A0A2V0NYD3">
    <property type="interactions" value="102"/>
</dbReference>
<keyword evidence="5" id="KW-1185">Reference proteome</keyword>
<comment type="caution">
    <text evidence="4">The sequence shown here is derived from an EMBL/GenBank/DDBJ whole genome shotgun (WGS) entry which is preliminary data.</text>
</comment>
<evidence type="ECO:0000313" key="5">
    <source>
        <dbReference type="Proteomes" id="UP000247498"/>
    </source>
</evidence>
<dbReference type="InterPro" id="IPR002130">
    <property type="entry name" value="Cyclophilin-type_PPIase_dom"/>
</dbReference>
<dbReference type="InParanoid" id="A0A2V0NYD3"/>
<evidence type="ECO:0000259" key="3">
    <source>
        <dbReference type="PROSITE" id="PS50072"/>
    </source>
</evidence>
<dbReference type="EMBL" id="BDRX01000034">
    <property type="protein sequence ID" value="GBF92641.1"/>
    <property type="molecule type" value="Genomic_DNA"/>
</dbReference>
<dbReference type="InterPro" id="IPR029000">
    <property type="entry name" value="Cyclophilin-like_dom_sf"/>
</dbReference>
<dbReference type="PROSITE" id="PS50072">
    <property type="entry name" value="CSA_PPIASE_2"/>
    <property type="match status" value="1"/>
</dbReference>
<name>A0A2V0NYD3_9CHLO</name>
<dbReference type="PANTHER" id="PTHR47511">
    <property type="entry name" value="PEPTIDYL-PROLYL CIS-TRANS ISOMERASE CYP23"/>
    <property type="match status" value="1"/>
</dbReference>
<proteinExistence type="predicted"/>
<sequence>MEAAADATVAGAAAIAAAAPSAPALSRERVVFQTKWGDIEFGFFPEVAPVTARHIFKLVSVGAYTGNHIFRVDRGFVAQVADVVGGRDIPLNAEQQEEGVKTVPLEVRADVRHTAGVLSMGRFEDPASGKSSFSMLLGDAPHLDMQYTIFGKITKGLDVLHKLEGLETRREGIFVMPKERVAITATYWYREGSPFRLTLSGAAGESSASNGSGSSTQVEGTQGLHSCAALQEELDKTRGRAEWLSEELQRVRRKCLPG</sequence>
<dbReference type="Gene3D" id="2.40.100.10">
    <property type="entry name" value="Cyclophilin-like"/>
    <property type="match status" value="1"/>
</dbReference>
<feature type="compositionally biased region" description="Low complexity" evidence="2">
    <location>
        <begin position="201"/>
        <end position="215"/>
    </location>
</feature>
<evidence type="ECO:0000256" key="1">
    <source>
        <dbReference type="SAM" id="Coils"/>
    </source>
</evidence>
<evidence type="ECO:0000256" key="2">
    <source>
        <dbReference type="SAM" id="MobiDB-lite"/>
    </source>
</evidence>
<protein>
    <submittedName>
        <fullName evidence="4">Peptidyl-prolyl cis-trans isomerase</fullName>
    </submittedName>
</protein>